<gene>
    <name evidence="1" type="ORF">GCWU0000282_003346</name>
</gene>
<organism evidence="1 2">
    <name type="scientific">Catonella morbi ATCC 51271</name>
    <dbReference type="NCBI Taxonomy" id="592026"/>
    <lineage>
        <taxon>Bacteria</taxon>
        <taxon>Bacillati</taxon>
        <taxon>Bacillota</taxon>
        <taxon>Clostridia</taxon>
        <taxon>Lachnospirales</taxon>
        <taxon>Lachnospiraceae</taxon>
        <taxon>Catonella</taxon>
    </lineage>
</organism>
<sequence length="123" mass="14227">FPTNSELIKTPSTHENVIYYSVDSNKRLKGNRFLRFALYDLECNYVQLCFSADKGDGELSAWKNVSVHVNDKVYGYTIVEVSSSWKRDYIAFLIEDVNQDDKISFSYGDQTISLDKSLLSYQR</sequence>
<evidence type="ECO:0000313" key="1">
    <source>
        <dbReference type="EMBL" id="ESL01472.1"/>
    </source>
</evidence>
<dbReference type="RefSeq" id="WP_023356182.1">
    <property type="nucleotide sequence ID" value="NZ_KI535373.1"/>
</dbReference>
<feature type="non-terminal residue" evidence="1">
    <location>
        <position position="1"/>
    </location>
</feature>
<proteinExistence type="predicted"/>
<dbReference type="Proteomes" id="UP000018227">
    <property type="component" value="Unassembled WGS sequence"/>
</dbReference>
<comment type="caution">
    <text evidence="1">The sequence shown here is derived from an EMBL/GenBank/DDBJ whole genome shotgun (WGS) entry which is preliminary data.</text>
</comment>
<dbReference type="EMBL" id="ACIL03000026">
    <property type="protein sequence ID" value="ESL01472.1"/>
    <property type="molecule type" value="Genomic_DNA"/>
</dbReference>
<dbReference type="AlphaFoldDB" id="V2Y088"/>
<evidence type="ECO:0000313" key="2">
    <source>
        <dbReference type="Proteomes" id="UP000018227"/>
    </source>
</evidence>
<name>V2Y088_9FIRM</name>
<accession>V2Y088</accession>
<dbReference type="HOGENOM" id="CLU_140213_0_0_9"/>
<protein>
    <submittedName>
        <fullName evidence="1">Uncharacterized protein</fullName>
    </submittedName>
</protein>
<reference evidence="1 2" key="1">
    <citation type="submission" date="2013-06" db="EMBL/GenBank/DDBJ databases">
        <authorList>
            <person name="Weinstock G."/>
            <person name="Sodergren E."/>
            <person name="Clifton S."/>
            <person name="Fulton L."/>
            <person name="Fulton B."/>
            <person name="Courtney L."/>
            <person name="Fronick C."/>
            <person name="Harrison M."/>
            <person name="Strong C."/>
            <person name="Farmer C."/>
            <person name="Delahaunty K."/>
            <person name="Markovic C."/>
            <person name="Hall O."/>
            <person name="Minx P."/>
            <person name="Tomlinson C."/>
            <person name="Mitreva M."/>
            <person name="Nelson J."/>
            <person name="Hou S."/>
            <person name="Wollam A."/>
            <person name="Pepin K.H."/>
            <person name="Johnson M."/>
            <person name="Bhonagiri V."/>
            <person name="Nash W.E."/>
            <person name="Warren W."/>
            <person name="Chinwalla A."/>
            <person name="Mardis E.R."/>
            <person name="Wilson R.K."/>
        </authorList>
    </citation>
    <scope>NUCLEOTIDE SEQUENCE [LARGE SCALE GENOMIC DNA]</scope>
    <source>
        <strain evidence="1 2">ATCC 51271</strain>
    </source>
</reference>
<keyword evidence="2" id="KW-1185">Reference proteome</keyword>